<gene>
    <name evidence="2" type="ORF">FFU37_18055</name>
</gene>
<evidence type="ECO:0000313" key="2">
    <source>
        <dbReference type="EMBL" id="QCU76373.1"/>
    </source>
</evidence>
<organism evidence="2 3">
    <name type="scientific">Pseudoalteromonas distincta</name>
    <dbReference type="NCBI Taxonomy" id="77608"/>
    <lineage>
        <taxon>Bacteria</taxon>
        <taxon>Pseudomonadati</taxon>
        <taxon>Pseudomonadota</taxon>
        <taxon>Gammaproteobacteria</taxon>
        <taxon>Alteromonadales</taxon>
        <taxon>Pseudoalteromonadaceae</taxon>
        <taxon>Pseudoalteromonas</taxon>
    </lineage>
</organism>
<evidence type="ECO:0000256" key="1">
    <source>
        <dbReference type="SAM" id="Phobius"/>
    </source>
</evidence>
<dbReference type="Proteomes" id="UP000310065">
    <property type="component" value="Chromosome S1"/>
</dbReference>
<reference evidence="2 3" key="1">
    <citation type="submission" date="2019-05" db="EMBL/GenBank/DDBJ databases">
        <title>Complete genome sequence of Pseudoalteromonas sp. 16-SW-7(T) isolated from the Okhotsk Sea, Russia.</title>
        <authorList>
            <person name="Nguyen T.H."/>
            <person name="Nedashkovskaya O.I."/>
            <person name="Kim S.-G."/>
        </authorList>
    </citation>
    <scope>NUCLEOTIDE SEQUENCE [LARGE SCALE GENOMIC DNA]</scope>
    <source>
        <strain evidence="2 3">16-SW-7</strain>
    </source>
</reference>
<dbReference type="AlphaFoldDB" id="A0A4P9J5V9"/>
<proteinExistence type="predicted"/>
<sequence>MKCKITITPYGACVLIAHFYGFVSVAKLLKSNQMHVPFAWNFYKSEHVDLLYNLEQIQQDVMRYNLLQDIEVSEFNCTNSLSKHLKVCSKCFKENNLHNISWQHIPTTICAKHQTPLINVVNVLSLEESKQHSTEALYSFERHILSLEDVERSSFENALLKFSESVFRPLDFITAKLKLDRVNIEFLRILFEDAYRLLCCEELSDVWEGLLLKHRRHLEGMGQLVTRFGVNELRTQISSFNIKKGLTSPIEAEQILLNYHNTDIDTKLHSAKQRFGKGTGINQVSFQVNGAMLSNFLGIKTNSLTYMVKENTLPALNCSTWPEKSFFELEAIKNIMFKSYKPSTQMETLDKFYNINDIPQDIYDLFDLTVEELVDYAITGRVESQFKVNSSLRHVNSLHISEIGLKELLKSKWQSFKDMGHKSVTKMLKLDNKTLLKLINEGFLKLTKDKKLIDANSIRQFVSHYIVLNRTANFERSRDCEKRVRDCCKAEPVFMIYMNGYLTDFVVYKKESLNDCCLRKLESRFRYFGKPKLDLSKEVITYQTKSS</sequence>
<keyword evidence="1" id="KW-0472">Membrane</keyword>
<dbReference type="RefSeq" id="WP_138490200.1">
    <property type="nucleotide sequence ID" value="NZ_CP040559.1"/>
</dbReference>
<accession>A0A4P9J5V9</accession>
<dbReference type="KEGG" id="pdv:FFU37_18055"/>
<evidence type="ECO:0000313" key="3">
    <source>
        <dbReference type="Proteomes" id="UP000310065"/>
    </source>
</evidence>
<name>A0A4P9J5V9_9GAMM</name>
<feature type="transmembrane region" description="Helical" evidence="1">
    <location>
        <begin position="7"/>
        <end position="29"/>
    </location>
</feature>
<keyword evidence="1" id="KW-0812">Transmembrane</keyword>
<protein>
    <submittedName>
        <fullName evidence="2">Uncharacterized protein</fullName>
    </submittedName>
</protein>
<dbReference type="EMBL" id="CP040559">
    <property type="protein sequence ID" value="QCU76373.1"/>
    <property type="molecule type" value="Genomic_DNA"/>
</dbReference>
<dbReference type="GeneID" id="88777576"/>
<keyword evidence="1" id="KW-1133">Transmembrane helix</keyword>